<keyword evidence="2" id="KW-1185">Reference proteome</keyword>
<dbReference type="RefSeq" id="WP_100366366.1">
    <property type="nucleotide sequence ID" value="NZ_PGTY01000001.1"/>
</dbReference>
<comment type="caution">
    <text evidence="1">The sequence shown here is derived from an EMBL/GenBank/DDBJ whole genome shotgun (WGS) entry which is preliminary data.</text>
</comment>
<reference evidence="1 2" key="1">
    <citation type="submission" date="2017-11" db="EMBL/GenBank/DDBJ databases">
        <title>Genomic Encyclopedia of Archaeal and Bacterial Type Strains, Phase II (KMG-II): From Individual Species to Whole Genera.</title>
        <authorList>
            <person name="Goeker M."/>
        </authorList>
    </citation>
    <scope>NUCLEOTIDE SEQUENCE [LARGE SCALE GENOMIC DNA]</scope>
    <source>
        <strain evidence="1 2">DSM 29128</strain>
    </source>
</reference>
<organism evidence="1 2">
    <name type="scientific">Yoonia maricola</name>
    <dbReference type="NCBI Taxonomy" id="420999"/>
    <lineage>
        <taxon>Bacteria</taxon>
        <taxon>Pseudomonadati</taxon>
        <taxon>Pseudomonadota</taxon>
        <taxon>Alphaproteobacteria</taxon>
        <taxon>Rhodobacterales</taxon>
        <taxon>Paracoccaceae</taxon>
        <taxon>Yoonia</taxon>
    </lineage>
</organism>
<accession>A0A2M8WKK9</accession>
<name>A0A2M8WKK9_9RHOB</name>
<gene>
    <name evidence="1" type="ORF">BC777_0272</name>
</gene>
<dbReference type="EMBL" id="PGTY01000001">
    <property type="protein sequence ID" value="PJI91444.1"/>
    <property type="molecule type" value="Genomic_DNA"/>
</dbReference>
<dbReference type="Proteomes" id="UP000228531">
    <property type="component" value="Unassembled WGS sequence"/>
</dbReference>
<sequence>MNEIGRLSESDGQYEFREPARSLIIRGEHPEWVLLAAAEVIGNTAKLEAESVIEELNAMVEFEAVEEIEVDSAKYAMKERFDLIPQCIVTVGKMDYKWAAPEGRAKKQEEFGNQALKRVHDMSLTRTDSFLKNENGDDMTPKTQA</sequence>
<dbReference type="AlphaFoldDB" id="A0A2M8WKK9"/>
<protein>
    <submittedName>
        <fullName evidence="1">Uncharacterized protein</fullName>
    </submittedName>
</protein>
<proteinExistence type="predicted"/>
<evidence type="ECO:0000313" key="2">
    <source>
        <dbReference type="Proteomes" id="UP000228531"/>
    </source>
</evidence>
<evidence type="ECO:0000313" key="1">
    <source>
        <dbReference type="EMBL" id="PJI91444.1"/>
    </source>
</evidence>
<dbReference type="OrthoDB" id="7869005at2"/>